<name>A0AAV4PAI8_9ARAC</name>
<protein>
    <submittedName>
        <fullName evidence="1">Uncharacterized protein</fullName>
    </submittedName>
</protein>
<dbReference type="EMBL" id="BPLQ01002526">
    <property type="protein sequence ID" value="GIX93634.1"/>
    <property type="molecule type" value="Genomic_DNA"/>
</dbReference>
<evidence type="ECO:0000313" key="1">
    <source>
        <dbReference type="EMBL" id="GIX93634.1"/>
    </source>
</evidence>
<dbReference type="AlphaFoldDB" id="A0AAV4PAI8"/>
<reference evidence="1 2" key="1">
    <citation type="submission" date="2021-06" db="EMBL/GenBank/DDBJ databases">
        <title>Caerostris darwini draft genome.</title>
        <authorList>
            <person name="Kono N."/>
            <person name="Arakawa K."/>
        </authorList>
    </citation>
    <scope>NUCLEOTIDE SEQUENCE [LARGE SCALE GENOMIC DNA]</scope>
</reference>
<comment type="caution">
    <text evidence="1">The sequence shown here is derived from an EMBL/GenBank/DDBJ whole genome shotgun (WGS) entry which is preliminary data.</text>
</comment>
<organism evidence="1 2">
    <name type="scientific">Caerostris darwini</name>
    <dbReference type="NCBI Taxonomy" id="1538125"/>
    <lineage>
        <taxon>Eukaryota</taxon>
        <taxon>Metazoa</taxon>
        <taxon>Ecdysozoa</taxon>
        <taxon>Arthropoda</taxon>
        <taxon>Chelicerata</taxon>
        <taxon>Arachnida</taxon>
        <taxon>Araneae</taxon>
        <taxon>Araneomorphae</taxon>
        <taxon>Entelegynae</taxon>
        <taxon>Araneoidea</taxon>
        <taxon>Araneidae</taxon>
        <taxon>Caerostris</taxon>
    </lineage>
</organism>
<keyword evidence="2" id="KW-1185">Reference proteome</keyword>
<proteinExistence type="predicted"/>
<evidence type="ECO:0000313" key="2">
    <source>
        <dbReference type="Proteomes" id="UP001054837"/>
    </source>
</evidence>
<dbReference type="Proteomes" id="UP001054837">
    <property type="component" value="Unassembled WGS sequence"/>
</dbReference>
<accession>A0AAV4PAI8</accession>
<gene>
    <name evidence="1" type="ORF">CDAR_15011</name>
</gene>
<sequence>MLRSVTSKNKNLSEATYSDNHTCCIVDTNATLAKGLLISIDKVNSEKRLLPFWEDGGVLTFWVATPHLDLGVMVDKCHEKLLLPWCAHICRLSWDILFYETLICNTKGVEYS</sequence>